<evidence type="ECO:0000313" key="3">
    <source>
        <dbReference type="Proteomes" id="UP000574390"/>
    </source>
</evidence>
<feature type="non-terminal residue" evidence="2">
    <location>
        <position position="169"/>
    </location>
</feature>
<organism evidence="2 3">
    <name type="scientific">Perkinsus olseni</name>
    <name type="common">Perkinsus atlanticus</name>
    <dbReference type="NCBI Taxonomy" id="32597"/>
    <lineage>
        <taxon>Eukaryota</taxon>
        <taxon>Sar</taxon>
        <taxon>Alveolata</taxon>
        <taxon>Perkinsozoa</taxon>
        <taxon>Perkinsea</taxon>
        <taxon>Perkinsida</taxon>
        <taxon>Perkinsidae</taxon>
        <taxon>Perkinsus</taxon>
    </lineage>
</organism>
<protein>
    <submittedName>
        <fullName evidence="2">Uncharacterized protein</fullName>
    </submittedName>
</protein>
<proteinExistence type="predicted"/>
<dbReference type="EMBL" id="JABANM010009389">
    <property type="protein sequence ID" value="KAF4741008.1"/>
    <property type="molecule type" value="Genomic_DNA"/>
</dbReference>
<feature type="coiled-coil region" evidence="1">
    <location>
        <begin position="121"/>
        <end position="155"/>
    </location>
</feature>
<evidence type="ECO:0000313" key="2">
    <source>
        <dbReference type="EMBL" id="KAF4741008.1"/>
    </source>
</evidence>
<evidence type="ECO:0000256" key="1">
    <source>
        <dbReference type="SAM" id="Coils"/>
    </source>
</evidence>
<dbReference type="Proteomes" id="UP000574390">
    <property type="component" value="Unassembled WGS sequence"/>
</dbReference>
<name>A0A7J6T6Z5_PEROL</name>
<reference evidence="2 3" key="1">
    <citation type="submission" date="2020-04" db="EMBL/GenBank/DDBJ databases">
        <title>Perkinsus olseni comparative genomics.</title>
        <authorList>
            <person name="Bogema D.R."/>
        </authorList>
    </citation>
    <scope>NUCLEOTIDE SEQUENCE [LARGE SCALE GENOMIC DNA]</scope>
    <source>
        <strain evidence="2">ATCC PRA-205</strain>
    </source>
</reference>
<accession>A0A7J6T6Z5</accession>
<comment type="caution">
    <text evidence="2">The sequence shown here is derived from an EMBL/GenBank/DDBJ whole genome shotgun (WGS) entry which is preliminary data.</text>
</comment>
<feature type="non-terminal residue" evidence="2">
    <location>
        <position position="1"/>
    </location>
</feature>
<dbReference type="AlphaFoldDB" id="A0A7J6T6Z5"/>
<gene>
    <name evidence="2" type="ORF">FOZ62_010239</name>
</gene>
<sequence>DASALGNLPYGSVVGIGLVHSSEMPAPPRGSSASSYLQLLHRDIEVTTRKLELERRRLGKLFEDFSRARAEFDDKVLPSKKQKTEQDIYREKAMANDTSPGSSGYNNRVKEILQSCSPGAMRSLESRISKSTAKLNTMNDNVREMRHRIDDLRMEKVHVYDALQKSIDE</sequence>
<keyword evidence="1" id="KW-0175">Coiled coil</keyword>